<evidence type="ECO:0000256" key="5">
    <source>
        <dbReference type="ARBA" id="ARBA00023002"/>
    </source>
</evidence>
<evidence type="ECO:0000256" key="1">
    <source>
        <dbReference type="ARBA" id="ARBA00001970"/>
    </source>
</evidence>
<reference evidence="10 11" key="1">
    <citation type="submission" date="2020-05" db="EMBL/GenBank/DDBJ databases">
        <title>Ceratocystis lukuohia genome.</title>
        <authorList>
            <person name="Harrington T.C."/>
            <person name="Kim K."/>
            <person name="Mayers C.G."/>
        </authorList>
    </citation>
    <scope>NUCLEOTIDE SEQUENCE [LARGE SCALE GENOMIC DNA]</scope>
    <source>
        <strain evidence="10 11">C4212</strain>
    </source>
</reference>
<keyword evidence="4" id="KW-0479">Metal-binding</keyword>
<keyword evidence="8" id="KW-0732">Signal</keyword>
<comment type="cofactor">
    <cofactor evidence="1">
        <name>heme b</name>
        <dbReference type="ChEBI" id="CHEBI:60344"/>
    </cofactor>
</comment>
<protein>
    <submittedName>
        <fullName evidence="10">Sterigmatocystin biosynthesis peroxidase stcC</fullName>
    </submittedName>
</protein>
<dbReference type="InterPro" id="IPR036851">
    <property type="entry name" value="Chloroperoxidase-like_sf"/>
</dbReference>
<dbReference type="SUPFAM" id="SSF47571">
    <property type="entry name" value="Cloroperoxidase"/>
    <property type="match status" value="1"/>
</dbReference>
<evidence type="ECO:0000313" key="11">
    <source>
        <dbReference type="Proteomes" id="UP001610728"/>
    </source>
</evidence>
<evidence type="ECO:0000256" key="3">
    <source>
        <dbReference type="ARBA" id="ARBA00022617"/>
    </source>
</evidence>
<dbReference type="RefSeq" id="XP_070861106.1">
    <property type="nucleotide sequence ID" value="XM_071006925.1"/>
</dbReference>
<name>A0ABR4MNU6_9PEZI</name>
<evidence type="ECO:0000256" key="6">
    <source>
        <dbReference type="ARBA" id="ARBA00023004"/>
    </source>
</evidence>
<evidence type="ECO:0000259" key="9">
    <source>
        <dbReference type="PROSITE" id="PS51405"/>
    </source>
</evidence>
<dbReference type="EMBL" id="JABSNW010000002">
    <property type="protein sequence ID" value="KAL2889926.1"/>
    <property type="molecule type" value="Genomic_DNA"/>
</dbReference>
<gene>
    <name evidence="10" type="ORF">HOO65_020468</name>
</gene>
<dbReference type="PROSITE" id="PS51405">
    <property type="entry name" value="HEME_HALOPEROXIDASE"/>
    <property type="match status" value="1"/>
</dbReference>
<evidence type="ECO:0000256" key="8">
    <source>
        <dbReference type="SAM" id="SignalP"/>
    </source>
</evidence>
<keyword evidence="3" id="KW-0349">Heme</keyword>
<dbReference type="InterPro" id="IPR000028">
    <property type="entry name" value="Chloroperoxidase"/>
</dbReference>
<keyword evidence="11" id="KW-1185">Reference proteome</keyword>
<sequence length="297" mass="32672">MQFSIAASFLALGSVSQVLAYPGFSPENGLVGRGEIEEVGDGHDLEQGLTSSEIEDYAHDLEQDLMDSEIEEVGPNAWIAPTKDDARSPCPMLNSLANHGYLPRNGRDISLSQLYKVLWDVTHVDVSGVNYLGAKKALGISSTKEKGTFNLNDLDTYDVIEHDCSLSRANLQSGDNWSFNAGIWSTVRDFFTTPLVSTKQLGLAIRSRQDADPLNDPTRALSEEASLRSISDAAVLWLVFRNGDGANRLWINTLVEKERLPFAEGWTLPPLRIDSADILEVGTAIAYDTILESDHFR</sequence>
<keyword evidence="2 10" id="KW-0575">Peroxidase</keyword>
<evidence type="ECO:0000256" key="2">
    <source>
        <dbReference type="ARBA" id="ARBA00022559"/>
    </source>
</evidence>
<proteinExistence type="inferred from homology"/>
<evidence type="ECO:0000256" key="7">
    <source>
        <dbReference type="ARBA" id="ARBA00025795"/>
    </source>
</evidence>
<dbReference type="PANTHER" id="PTHR33577:SF19">
    <property type="entry name" value="HEME HALOPEROXIDASE FAMILY PROFILE DOMAIN-CONTAINING PROTEIN-RELATED"/>
    <property type="match status" value="1"/>
</dbReference>
<comment type="similarity">
    <text evidence="7">Belongs to the chloroperoxidase family.</text>
</comment>
<feature type="signal peptide" evidence="8">
    <location>
        <begin position="1"/>
        <end position="20"/>
    </location>
</feature>
<keyword evidence="6" id="KW-0408">Iron</keyword>
<feature type="chain" id="PRO_5046933246" evidence="8">
    <location>
        <begin position="21"/>
        <end position="297"/>
    </location>
</feature>
<dbReference type="Pfam" id="PF01328">
    <property type="entry name" value="Peroxidase_2"/>
    <property type="match status" value="1"/>
</dbReference>
<organism evidence="10 11">
    <name type="scientific">Ceratocystis lukuohia</name>
    <dbReference type="NCBI Taxonomy" id="2019550"/>
    <lineage>
        <taxon>Eukaryota</taxon>
        <taxon>Fungi</taxon>
        <taxon>Dikarya</taxon>
        <taxon>Ascomycota</taxon>
        <taxon>Pezizomycotina</taxon>
        <taxon>Sordariomycetes</taxon>
        <taxon>Hypocreomycetidae</taxon>
        <taxon>Microascales</taxon>
        <taxon>Ceratocystidaceae</taxon>
        <taxon>Ceratocystis</taxon>
    </lineage>
</organism>
<comment type="caution">
    <text evidence="10">The sequence shown here is derived from an EMBL/GenBank/DDBJ whole genome shotgun (WGS) entry which is preliminary data.</text>
</comment>
<dbReference type="GeneID" id="98116101"/>
<dbReference type="PANTHER" id="PTHR33577">
    <property type="entry name" value="STERIGMATOCYSTIN BIOSYNTHESIS PEROXIDASE STCC-RELATED"/>
    <property type="match status" value="1"/>
</dbReference>
<keyword evidence="5" id="KW-0560">Oxidoreductase</keyword>
<evidence type="ECO:0000256" key="4">
    <source>
        <dbReference type="ARBA" id="ARBA00022723"/>
    </source>
</evidence>
<dbReference type="Gene3D" id="1.10.489.10">
    <property type="entry name" value="Chloroperoxidase-like"/>
    <property type="match status" value="1"/>
</dbReference>
<feature type="domain" description="Heme haloperoxidase family profile" evidence="9">
    <location>
        <begin position="74"/>
        <end position="280"/>
    </location>
</feature>
<accession>A0ABR4MNU6</accession>
<dbReference type="Proteomes" id="UP001610728">
    <property type="component" value="Unassembled WGS sequence"/>
</dbReference>
<evidence type="ECO:0000313" key="10">
    <source>
        <dbReference type="EMBL" id="KAL2889926.1"/>
    </source>
</evidence>
<dbReference type="GO" id="GO:0004601">
    <property type="term" value="F:peroxidase activity"/>
    <property type="evidence" value="ECO:0007669"/>
    <property type="project" value="UniProtKB-KW"/>
</dbReference>